<accession>A0A1X7AEK0</accession>
<protein>
    <submittedName>
        <fullName evidence="1">Alpha/beta hydrolase family protein</fullName>
    </submittedName>
</protein>
<evidence type="ECO:0000313" key="1">
    <source>
        <dbReference type="EMBL" id="SMA34830.1"/>
    </source>
</evidence>
<sequence>MRLSVTLRSELQSENKVRLFLLRVVLITPLLFVVSDLNAKTSAYKLPQPKASTGKLRVNPRPDKTNADVALPASYTPNLNIHNDPDTRHNVNIWNQVPDSLIRSGQFYASPPSLSKQAMSLAISDLLIPGSLLVSSHFLLGFLNRQMMQTIPSESLRGMSYPLLAYIWQEQMIPSESWMEKIINLFPPLLDGAMILASRTQYWAGLWTHTIRELLALYTTAYMLSKPLLREYELWQTQHQRQITLDNAPELENTLNILLERYCPVEEPARNRLTLTFQQRCPQQPIIEEGNNAPFTKALKALYHKACELGTSALQLYPADYNGQARLFVRWKTGDFWTYPQPVELPEIHNKWWTTLVSEHYFESSFQNSEQIKRLADPLSIEVLNRIAGRTSQPAPSLDAFLVQHQHGQQLGILSGTGHANIWLTQPDSALFSTNDNRLPLITLQSAPPFQGETKQLQQHLKQPLLPGWAQLPWQVTRVALFTKLRLWAWQKGLRAGDNLEAWFTFPGAYMDWDTLQPPGHARRIRVRLSDGKYMTGNLVCSTRGDGRSLIVVYHPTKDTSDRLANAGLLTLDEQGQATVLGKYLNDRGYDVFFPEYRGYRNDLKPVNRKQFLNDAVRFFDHISADYDRISVIGYSIGTGAASHVAHVRGEAIERLILLAPFQELRDVGRQLIGIVPPNWCLRFNMNNRAELMKTEIPVHIFHGSRDRLIPARSSQHMFDYLRENSTNKALNYHLIEGQGHNKILTDPSLMSRIMDIFSAQR</sequence>
<keyword evidence="1" id="KW-0378">Hydrolase</keyword>
<gene>
    <name evidence="1" type="ORF">EHSB41UT_00455</name>
</gene>
<evidence type="ECO:0000313" key="2">
    <source>
        <dbReference type="Proteomes" id="UP000196573"/>
    </source>
</evidence>
<dbReference type="Proteomes" id="UP000196573">
    <property type="component" value="Unassembled WGS sequence"/>
</dbReference>
<dbReference type="AlphaFoldDB" id="A0A1X7AEK0"/>
<dbReference type="GO" id="GO:0016787">
    <property type="term" value="F:hydrolase activity"/>
    <property type="evidence" value="ECO:0007669"/>
    <property type="project" value="UniProtKB-KW"/>
</dbReference>
<keyword evidence="2" id="KW-1185">Reference proteome</keyword>
<name>A0A1X7AEK0_9GAMM</name>
<dbReference type="EMBL" id="FWPT01000001">
    <property type="protein sequence ID" value="SMA34830.1"/>
    <property type="molecule type" value="Genomic_DNA"/>
</dbReference>
<organism evidence="1 2">
    <name type="scientific">Parendozoicomonas haliclonae</name>
    <dbReference type="NCBI Taxonomy" id="1960125"/>
    <lineage>
        <taxon>Bacteria</taxon>
        <taxon>Pseudomonadati</taxon>
        <taxon>Pseudomonadota</taxon>
        <taxon>Gammaproteobacteria</taxon>
        <taxon>Oceanospirillales</taxon>
        <taxon>Endozoicomonadaceae</taxon>
        <taxon>Parendozoicomonas</taxon>
    </lineage>
</organism>
<dbReference type="SUPFAM" id="SSF53474">
    <property type="entry name" value="alpha/beta-Hydrolases"/>
    <property type="match status" value="1"/>
</dbReference>
<dbReference type="InterPro" id="IPR029058">
    <property type="entry name" value="AB_hydrolase_fold"/>
</dbReference>
<proteinExistence type="predicted"/>
<reference evidence="1 2" key="1">
    <citation type="submission" date="2017-03" db="EMBL/GenBank/DDBJ databases">
        <authorList>
            <person name="Afonso C.L."/>
            <person name="Miller P.J."/>
            <person name="Scott M.A."/>
            <person name="Spackman E."/>
            <person name="Goraichik I."/>
            <person name="Dimitrov K.M."/>
            <person name="Suarez D.L."/>
            <person name="Swayne D.E."/>
        </authorList>
    </citation>
    <scope>NUCLEOTIDE SEQUENCE [LARGE SCALE GENOMIC DNA]</scope>
    <source>
        <strain evidence="1">SB41UT1</strain>
    </source>
</reference>
<dbReference type="Gene3D" id="3.40.50.1820">
    <property type="entry name" value="alpha/beta hydrolase"/>
    <property type="match status" value="1"/>
</dbReference>
<dbReference type="PANTHER" id="PTHR12277">
    <property type="entry name" value="ALPHA/BETA HYDROLASE DOMAIN-CONTAINING PROTEIN"/>
    <property type="match status" value="1"/>
</dbReference>